<keyword evidence="5" id="KW-0631">Potassium channel</keyword>
<proteinExistence type="predicted"/>
<dbReference type="Pfam" id="PF00520">
    <property type="entry name" value="Ion_trans"/>
    <property type="match status" value="1"/>
</dbReference>
<gene>
    <name evidence="14" type="ORF">F3059_07355</name>
</gene>
<evidence type="ECO:0000256" key="11">
    <source>
        <dbReference type="ARBA" id="ARBA00023303"/>
    </source>
</evidence>
<dbReference type="GO" id="GO:0001508">
    <property type="term" value="P:action potential"/>
    <property type="evidence" value="ECO:0007669"/>
    <property type="project" value="TreeGrafter"/>
</dbReference>
<comment type="subcellular location">
    <subcellularLocation>
        <location evidence="1">Membrane</location>
        <topology evidence="1">Multi-pass membrane protein</topology>
    </subcellularLocation>
</comment>
<dbReference type="PANTHER" id="PTHR11537">
    <property type="entry name" value="VOLTAGE-GATED POTASSIUM CHANNEL"/>
    <property type="match status" value="1"/>
</dbReference>
<feature type="transmembrane region" description="Helical" evidence="12">
    <location>
        <begin position="63"/>
        <end position="85"/>
    </location>
</feature>
<evidence type="ECO:0000259" key="13">
    <source>
        <dbReference type="Pfam" id="PF00520"/>
    </source>
</evidence>
<evidence type="ECO:0000256" key="1">
    <source>
        <dbReference type="ARBA" id="ARBA00004141"/>
    </source>
</evidence>
<keyword evidence="15" id="KW-1185">Reference proteome</keyword>
<evidence type="ECO:0000313" key="14">
    <source>
        <dbReference type="EMBL" id="KAB1064506.1"/>
    </source>
</evidence>
<evidence type="ECO:0000256" key="5">
    <source>
        <dbReference type="ARBA" id="ARBA00022826"/>
    </source>
</evidence>
<feature type="transmembrane region" description="Helical" evidence="12">
    <location>
        <begin position="217"/>
        <end position="239"/>
    </location>
</feature>
<dbReference type="GO" id="GO:0008076">
    <property type="term" value="C:voltage-gated potassium channel complex"/>
    <property type="evidence" value="ECO:0007669"/>
    <property type="project" value="InterPro"/>
</dbReference>
<protein>
    <submittedName>
        <fullName evidence="14">Ion transporter</fullName>
    </submittedName>
</protein>
<keyword evidence="2" id="KW-0813">Transport</keyword>
<dbReference type="AlphaFoldDB" id="A0A6N6MB99"/>
<dbReference type="InterPro" id="IPR027359">
    <property type="entry name" value="Volt_channel_dom_sf"/>
</dbReference>
<feature type="transmembrane region" description="Helical" evidence="12">
    <location>
        <begin position="35"/>
        <end position="56"/>
    </location>
</feature>
<dbReference type="PANTHER" id="PTHR11537:SF254">
    <property type="entry name" value="POTASSIUM VOLTAGE-GATED CHANNEL PROTEIN SHAB"/>
    <property type="match status" value="1"/>
</dbReference>
<evidence type="ECO:0000256" key="8">
    <source>
        <dbReference type="ARBA" id="ARBA00022989"/>
    </source>
</evidence>
<evidence type="ECO:0000256" key="2">
    <source>
        <dbReference type="ARBA" id="ARBA00022448"/>
    </source>
</evidence>
<evidence type="ECO:0000256" key="4">
    <source>
        <dbReference type="ARBA" id="ARBA00022692"/>
    </source>
</evidence>
<keyword evidence="6" id="KW-0851">Voltage-gated channel</keyword>
<accession>A0A6N6MB99</accession>
<name>A0A6N6MB99_9FLAO</name>
<sequence>MSSRSTRYKPKSGWRRKWFTVIYEADTPGGKLFDIILLILILFSVLTVMLETVSFIKIKYGSTLLMIEWILTGFFTIEYILRLIITTRPGKYALSFMGVIDLLAIIPTYIAFFFAGSSYLLTIRALRLIRVFRILKLTRFIGEAQTLSLAMKNSRYKITVFMVSVTAIVTIIGTVLYMVEGPEHGFNSIPKSIYWAIVTLTTVGYGDISPQTALGQFIASIVMILGYAIIAVPTGIVSVEMNKAQKKNDFKTCPKCHNSYTPIDAHFCPECGTNIEEYEENKESEKA</sequence>
<keyword evidence="11" id="KW-0407">Ion channel</keyword>
<dbReference type="Proteomes" id="UP000435357">
    <property type="component" value="Unassembled WGS sequence"/>
</dbReference>
<evidence type="ECO:0000256" key="7">
    <source>
        <dbReference type="ARBA" id="ARBA00022958"/>
    </source>
</evidence>
<evidence type="ECO:0000256" key="12">
    <source>
        <dbReference type="SAM" id="Phobius"/>
    </source>
</evidence>
<keyword evidence="7" id="KW-0630">Potassium</keyword>
<feature type="transmembrane region" description="Helical" evidence="12">
    <location>
        <begin position="105"/>
        <end position="126"/>
    </location>
</feature>
<dbReference type="SUPFAM" id="SSF81324">
    <property type="entry name" value="Voltage-gated potassium channels"/>
    <property type="match status" value="1"/>
</dbReference>
<dbReference type="PRINTS" id="PR00169">
    <property type="entry name" value="KCHANNEL"/>
</dbReference>
<dbReference type="Gene3D" id="1.20.120.350">
    <property type="entry name" value="Voltage-gated potassium channels. Chain C"/>
    <property type="match status" value="1"/>
</dbReference>
<dbReference type="GO" id="GO:0005249">
    <property type="term" value="F:voltage-gated potassium channel activity"/>
    <property type="evidence" value="ECO:0007669"/>
    <property type="project" value="InterPro"/>
</dbReference>
<evidence type="ECO:0000256" key="6">
    <source>
        <dbReference type="ARBA" id="ARBA00022882"/>
    </source>
</evidence>
<organism evidence="14 15">
    <name type="scientific">Salibacter halophilus</name>
    <dbReference type="NCBI Taxonomy" id="1803916"/>
    <lineage>
        <taxon>Bacteria</taxon>
        <taxon>Pseudomonadati</taxon>
        <taxon>Bacteroidota</taxon>
        <taxon>Flavobacteriia</taxon>
        <taxon>Flavobacteriales</taxon>
        <taxon>Salibacteraceae</taxon>
        <taxon>Salibacter</taxon>
    </lineage>
</organism>
<keyword evidence="10 12" id="KW-0472">Membrane</keyword>
<feature type="domain" description="Ion transport" evidence="13">
    <location>
        <begin position="31"/>
        <end position="247"/>
    </location>
</feature>
<evidence type="ECO:0000256" key="10">
    <source>
        <dbReference type="ARBA" id="ARBA00023136"/>
    </source>
</evidence>
<feature type="transmembrane region" description="Helical" evidence="12">
    <location>
        <begin position="158"/>
        <end position="179"/>
    </location>
</feature>
<evidence type="ECO:0000256" key="3">
    <source>
        <dbReference type="ARBA" id="ARBA00022538"/>
    </source>
</evidence>
<evidence type="ECO:0000313" key="15">
    <source>
        <dbReference type="Proteomes" id="UP000435357"/>
    </source>
</evidence>
<dbReference type="InterPro" id="IPR005821">
    <property type="entry name" value="Ion_trans_dom"/>
</dbReference>
<comment type="caution">
    <text evidence="14">The sequence shown here is derived from an EMBL/GenBank/DDBJ whole genome shotgun (WGS) entry which is preliminary data.</text>
</comment>
<dbReference type="InterPro" id="IPR028325">
    <property type="entry name" value="VG_K_chnl"/>
</dbReference>
<dbReference type="EMBL" id="WACR01000005">
    <property type="protein sequence ID" value="KAB1064506.1"/>
    <property type="molecule type" value="Genomic_DNA"/>
</dbReference>
<dbReference type="OrthoDB" id="9799090at2"/>
<keyword evidence="4 12" id="KW-0812">Transmembrane</keyword>
<keyword evidence="8 12" id="KW-1133">Transmembrane helix</keyword>
<keyword evidence="9" id="KW-0406">Ion transport</keyword>
<reference evidence="14 15" key="1">
    <citation type="submission" date="2019-09" db="EMBL/GenBank/DDBJ databases">
        <title>Genomes of Cryomorphaceae.</title>
        <authorList>
            <person name="Bowman J.P."/>
        </authorList>
    </citation>
    <scope>NUCLEOTIDE SEQUENCE [LARGE SCALE GENOMIC DNA]</scope>
    <source>
        <strain evidence="14 15">KCTC 52047</strain>
    </source>
</reference>
<dbReference type="Gene3D" id="1.10.287.70">
    <property type="match status" value="1"/>
</dbReference>
<keyword evidence="3" id="KW-0633">Potassium transport</keyword>
<evidence type="ECO:0000256" key="9">
    <source>
        <dbReference type="ARBA" id="ARBA00023065"/>
    </source>
</evidence>
<dbReference type="RefSeq" id="WP_151167747.1">
    <property type="nucleotide sequence ID" value="NZ_WACR01000005.1"/>
</dbReference>